<feature type="compositionally biased region" description="Acidic residues" evidence="1">
    <location>
        <begin position="57"/>
        <end position="80"/>
    </location>
</feature>
<feature type="region of interest" description="Disordered" evidence="1">
    <location>
        <begin position="15"/>
        <end position="158"/>
    </location>
</feature>
<reference evidence="2 3" key="1">
    <citation type="submission" date="2021-04" db="EMBL/GenBank/DDBJ databases">
        <authorList>
            <person name="De Guttry C."/>
            <person name="Zahm M."/>
            <person name="Klopp C."/>
            <person name="Cabau C."/>
            <person name="Louis A."/>
            <person name="Berthelot C."/>
            <person name="Parey E."/>
            <person name="Roest Crollius H."/>
            <person name="Montfort J."/>
            <person name="Robinson-Rechavi M."/>
            <person name="Bucao C."/>
            <person name="Bouchez O."/>
            <person name="Gislard M."/>
            <person name="Lluch J."/>
            <person name="Milhes M."/>
            <person name="Lampietro C."/>
            <person name="Lopez Roques C."/>
            <person name="Donnadieu C."/>
            <person name="Braasch I."/>
            <person name="Desvignes T."/>
            <person name="Postlethwait J."/>
            <person name="Bobe J."/>
            <person name="Wedekind C."/>
            <person name="Guiguen Y."/>
        </authorList>
    </citation>
    <scope>NUCLEOTIDE SEQUENCE [LARGE SCALE GENOMIC DNA]</scope>
    <source>
        <strain evidence="2">Cs_M1</strain>
        <tissue evidence="2">Blood</tissue>
    </source>
</reference>
<name>A0AAN8KW19_9TELE</name>
<evidence type="ECO:0000313" key="2">
    <source>
        <dbReference type="EMBL" id="KAK6299867.1"/>
    </source>
</evidence>
<accession>A0AAN8KW19</accession>
<protein>
    <submittedName>
        <fullName evidence="2">Uncharacterized protein</fullName>
    </submittedName>
</protein>
<dbReference type="Proteomes" id="UP001356427">
    <property type="component" value="Unassembled WGS sequence"/>
</dbReference>
<evidence type="ECO:0000256" key="1">
    <source>
        <dbReference type="SAM" id="MobiDB-lite"/>
    </source>
</evidence>
<evidence type="ECO:0000313" key="3">
    <source>
        <dbReference type="Proteomes" id="UP001356427"/>
    </source>
</evidence>
<feature type="compositionally biased region" description="Acidic residues" evidence="1">
    <location>
        <begin position="133"/>
        <end position="156"/>
    </location>
</feature>
<dbReference type="AlphaFoldDB" id="A0AAN8KW19"/>
<gene>
    <name evidence="2" type="ORF">J4Q44_G00299000</name>
</gene>
<sequence length="186" mass="20918">MIWYDLQQLTLTEEVNPEQKHCEQEWSASLGPPESDAEESIWNSINILTVENRTESDGESYGESESTSDYEPPSDSDNSEDLQQLTLTEEEVNPEQQHCEQEWSASLGPPESDAEESIWNSINITVENRTESDGESYGESESTSDYEPPSDSDNSESDNVVYECMGKIGTVKRDHTCVTYVDKVLS</sequence>
<dbReference type="EMBL" id="JAGTTL010000028">
    <property type="protein sequence ID" value="KAK6299867.1"/>
    <property type="molecule type" value="Genomic_DNA"/>
</dbReference>
<keyword evidence="3" id="KW-1185">Reference proteome</keyword>
<organism evidence="2 3">
    <name type="scientific">Coregonus suidteri</name>
    <dbReference type="NCBI Taxonomy" id="861788"/>
    <lineage>
        <taxon>Eukaryota</taxon>
        <taxon>Metazoa</taxon>
        <taxon>Chordata</taxon>
        <taxon>Craniata</taxon>
        <taxon>Vertebrata</taxon>
        <taxon>Euteleostomi</taxon>
        <taxon>Actinopterygii</taxon>
        <taxon>Neopterygii</taxon>
        <taxon>Teleostei</taxon>
        <taxon>Protacanthopterygii</taxon>
        <taxon>Salmoniformes</taxon>
        <taxon>Salmonidae</taxon>
        <taxon>Coregoninae</taxon>
        <taxon>Coregonus</taxon>
    </lineage>
</organism>
<feature type="compositionally biased region" description="Polar residues" evidence="1">
    <location>
        <begin position="41"/>
        <end position="51"/>
    </location>
</feature>
<proteinExistence type="predicted"/>
<feature type="compositionally biased region" description="Polar residues" evidence="1">
    <location>
        <begin position="118"/>
        <end position="127"/>
    </location>
</feature>
<comment type="caution">
    <text evidence="2">The sequence shown here is derived from an EMBL/GenBank/DDBJ whole genome shotgun (WGS) entry which is preliminary data.</text>
</comment>